<gene>
    <name evidence="1" type="ORF">GHT06_020361</name>
</gene>
<evidence type="ECO:0000313" key="2">
    <source>
        <dbReference type="Proteomes" id="UP000820818"/>
    </source>
</evidence>
<evidence type="ECO:0000313" key="1">
    <source>
        <dbReference type="EMBL" id="KAI9555061.1"/>
    </source>
</evidence>
<name>A0AAD5PPE3_9CRUS</name>
<reference evidence="1 2" key="1">
    <citation type="submission" date="2022-05" db="EMBL/GenBank/DDBJ databases">
        <title>A multi-omics perspective on studying reproductive biology in Daphnia sinensis.</title>
        <authorList>
            <person name="Jia J."/>
        </authorList>
    </citation>
    <scope>NUCLEOTIDE SEQUENCE [LARGE SCALE GENOMIC DNA]</scope>
    <source>
        <strain evidence="1 2">WSL</strain>
    </source>
</reference>
<dbReference type="EMBL" id="WJBH02000008">
    <property type="protein sequence ID" value="KAI9555061.1"/>
    <property type="molecule type" value="Genomic_DNA"/>
</dbReference>
<protein>
    <submittedName>
        <fullName evidence="1">Uncharacterized protein</fullName>
    </submittedName>
</protein>
<proteinExistence type="predicted"/>
<sequence>MKNPRELRVAKCTAWDKVRKSATEGHVFHALSDFKSKSKSIHLPSEIVIDGALPTDPIVIADDCARHFFPVKPPSSTAHLAVENEALASNHAQHVSVPSAISDWEFESVALSLNPNLLLE</sequence>
<keyword evidence="2" id="KW-1185">Reference proteome</keyword>
<dbReference type="Proteomes" id="UP000820818">
    <property type="component" value="Linkage Group LG8"/>
</dbReference>
<comment type="caution">
    <text evidence="1">The sequence shown here is derived from an EMBL/GenBank/DDBJ whole genome shotgun (WGS) entry which is preliminary data.</text>
</comment>
<organism evidence="1 2">
    <name type="scientific">Daphnia sinensis</name>
    <dbReference type="NCBI Taxonomy" id="1820382"/>
    <lineage>
        <taxon>Eukaryota</taxon>
        <taxon>Metazoa</taxon>
        <taxon>Ecdysozoa</taxon>
        <taxon>Arthropoda</taxon>
        <taxon>Crustacea</taxon>
        <taxon>Branchiopoda</taxon>
        <taxon>Diplostraca</taxon>
        <taxon>Cladocera</taxon>
        <taxon>Anomopoda</taxon>
        <taxon>Daphniidae</taxon>
        <taxon>Daphnia</taxon>
        <taxon>Daphnia similis group</taxon>
    </lineage>
</organism>
<accession>A0AAD5PPE3</accession>
<dbReference type="AlphaFoldDB" id="A0AAD5PPE3"/>